<dbReference type="Proteomes" id="UP000327493">
    <property type="component" value="Chromosome 2"/>
</dbReference>
<name>A0A5J5C9E3_9PERO</name>
<dbReference type="EMBL" id="VOFY01001974">
    <property type="protein sequence ID" value="KAA8577773.1"/>
    <property type="molecule type" value="Genomic_DNA"/>
</dbReference>
<reference evidence="5 9" key="1">
    <citation type="submission" date="2019-08" db="EMBL/GenBank/DDBJ databases">
        <title>A chromosome-level genome assembly, high-density linkage maps, and genome scans reveal the genomic architecture of hybrid incompatibilities underlying speciation via character displacement in darters (Percidae: Etheostominae).</title>
        <authorList>
            <person name="Moran R.L."/>
            <person name="Catchen J.M."/>
            <person name="Fuller R.C."/>
        </authorList>
    </citation>
    <scope>NUCLEOTIDE SEQUENCE [LARGE SCALE GENOMIC DNA]</scope>
    <source>
        <strain evidence="5">EspeVRDwgs_2016</strain>
        <tissue evidence="5">Muscle</tissue>
    </source>
</reference>
<evidence type="ECO:0000313" key="5">
    <source>
        <dbReference type="EMBL" id="KAA8578362.1"/>
    </source>
</evidence>
<dbReference type="EMBL" id="VOFY01003066">
    <property type="protein sequence ID" value="KAA8577366.1"/>
    <property type="molecule type" value="Genomic_DNA"/>
</dbReference>
<dbReference type="PANTHER" id="PTHR33104:SF2">
    <property type="entry name" value="CXC3 LIKE CYSTEINE CLUSTER DOMAIN-CONTAINING PROTEIN"/>
    <property type="match status" value="1"/>
</dbReference>
<dbReference type="EMBL" id="VOFY01000013">
    <property type="protein sequence ID" value="KAA8586483.1"/>
    <property type="molecule type" value="Genomic_DNA"/>
</dbReference>
<organism evidence="5 9">
    <name type="scientific">Etheostoma spectabile</name>
    <name type="common">orangethroat darter</name>
    <dbReference type="NCBI Taxonomy" id="54343"/>
    <lineage>
        <taxon>Eukaryota</taxon>
        <taxon>Metazoa</taxon>
        <taxon>Chordata</taxon>
        <taxon>Craniata</taxon>
        <taxon>Vertebrata</taxon>
        <taxon>Euteleostomi</taxon>
        <taxon>Actinopterygii</taxon>
        <taxon>Neopterygii</taxon>
        <taxon>Teleostei</taxon>
        <taxon>Neoteleostei</taxon>
        <taxon>Acanthomorphata</taxon>
        <taxon>Eupercaria</taxon>
        <taxon>Perciformes</taxon>
        <taxon>Percoidei</taxon>
        <taxon>Percidae</taxon>
        <taxon>Etheostomatinae</taxon>
        <taxon>Etheostoma</taxon>
    </lineage>
</organism>
<evidence type="ECO:0000313" key="3">
    <source>
        <dbReference type="EMBL" id="KAA8577773.1"/>
    </source>
</evidence>
<gene>
    <name evidence="6" type="ORF">FQN60_000319</name>
    <name evidence="1" type="ORF">FQN60_005275</name>
    <name evidence="5" type="ORF">FQN60_007321</name>
    <name evidence="2" type="ORF">FQN60_011503</name>
    <name evidence="3" type="ORF">FQN60_011517</name>
    <name evidence="4" type="ORF">FQN60_011539</name>
    <name evidence="8" type="ORF">FQN60_012413</name>
    <name evidence="7" type="ORF">FQN60_017332</name>
</gene>
<evidence type="ECO:0000313" key="7">
    <source>
        <dbReference type="EMBL" id="KAA8591958.1"/>
    </source>
</evidence>
<dbReference type="Proteomes" id="UP000327493">
    <property type="component" value="Chromosome 13"/>
</dbReference>
<keyword evidence="9" id="KW-1185">Reference proteome</keyword>
<evidence type="ECO:0000313" key="1">
    <source>
        <dbReference type="EMBL" id="KAA8577366.1"/>
    </source>
</evidence>
<dbReference type="EMBL" id="VOFY01002877">
    <property type="protein sequence ID" value="KAA8577414.1"/>
    <property type="molecule type" value="Genomic_DNA"/>
</dbReference>
<proteinExistence type="predicted"/>
<evidence type="ECO:0000313" key="8">
    <source>
        <dbReference type="EMBL" id="KAA8595278.1"/>
    </source>
</evidence>
<dbReference type="EMBL" id="VOFY01000792">
    <property type="protein sequence ID" value="KAA8578362.1"/>
    <property type="molecule type" value="Genomic_DNA"/>
</dbReference>
<protein>
    <submittedName>
        <fullName evidence="5">Uncharacterized protein</fullName>
    </submittedName>
</protein>
<dbReference type="EMBL" id="VOFY01000006">
    <property type="protein sequence ID" value="KAA8591958.1"/>
    <property type="molecule type" value="Genomic_DNA"/>
</dbReference>
<sequence length="66" mass="7878">MRKDWSWQFAGTNQLAPKHDITFFCMDVACKYWPYLQRVCLDCPELQSLQNMRPFLSVLHAKAHDF</sequence>
<dbReference type="AlphaFoldDB" id="A0A5J5C9E3"/>
<dbReference type="Proteomes" id="UP000327493">
    <property type="component" value="Chromosome 6"/>
</dbReference>
<evidence type="ECO:0000313" key="4">
    <source>
        <dbReference type="EMBL" id="KAA8577804.1"/>
    </source>
</evidence>
<feature type="non-terminal residue" evidence="5">
    <location>
        <position position="66"/>
    </location>
</feature>
<evidence type="ECO:0000313" key="2">
    <source>
        <dbReference type="EMBL" id="KAA8577414.1"/>
    </source>
</evidence>
<evidence type="ECO:0000313" key="9">
    <source>
        <dbReference type="Proteomes" id="UP000327493"/>
    </source>
</evidence>
<dbReference type="PANTHER" id="PTHR33104">
    <property type="entry name" value="SI:DKEY-29D5.2"/>
    <property type="match status" value="1"/>
</dbReference>
<dbReference type="EMBL" id="VOFY01001912">
    <property type="protein sequence ID" value="KAA8577804.1"/>
    <property type="molecule type" value="Genomic_DNA"/>
</dbReference>
<dbReference type="EMBL" id="VOFY01000002">
    <property type="protein sequence ID" value="KAA8595278.1"/>
    <property type="molecule type" value="Genomic_DNA"/>
</dbReference>
<accession>A0A5J5C9E3</accession>
<comment type="caution">
    <text evidence="5">The sequence shown here is derived from an EMBL/GenBank/DDBJ whole genome shotgun (WGS) entry which is preliminary data.</text>
</comment>
<evidence type="ECO:0000313" key="6">
    <source>
        <dbReference type="EMBL" id="KAA8586483.1"/>
    </source>
</evidence>